<accession>A0A6A5WWX5</accession>
<protein>
    <submittedName>
        <fullName evidence="1">Uncharacterized protein</fullName>
    </submittedName>
</protein>
<dbReference type="EMBL" id="ML977563">
    <property type="protein sequence ID" value="KAF2005464.1"/>
    <property type="molecule type" value="Genomic_DNA"/>
</dbReference>
<organism evidence="1 2">
    <name type="scientific">Amniculicola lignicola CBS 123094</name>
    <dbReference type="NCBI Taxonomy" id="1392246"/>
    <lineage>
        <taxon>Eukaryota</taxon>
        <taxon>Fungi</taxon>
        <taxon>Dikarya</taxon>
        <taxon>Ascomycota</taxon>
        <taxon>Pezizomycotina</taxon>
        <taxon>Dothideomycetes</taxon>
        <taxon>Pleosporomycetidae</taxon>
        <taxon>Pleosporales</taxon>
        <taxon>Amniculicolaceae</taxon>
        <taxon>Amniculicola</taxon>
    </lineage>
</organism>
<evidence type="ECO:0000313" key="1">
    <source>
        <dbReference type="EMBL" id="KAF2005464.1"/>
    </source>
</evidence>
<dbReference type="AlphaFoldDB" id="A0A6A5WWX5"/>
<name>A0A6A5WWX5_9PLEO</name>
<evidence type="ECO:0000313" key="2">
    <source>
        <dbReference type="Proteomes" id="UP000799779"/>
    </source>
</evidence>
<reference evidence="1" key="1">
    <citation type="journal article" date="2020" name="Stud. Mycol.">
        <title>101 Dothideomycetes genomes: a test case for predicting lifestyles and emergence of pathogens.</title>
        <authorList>
            <person name="Haridas S."/>
            <person name="Albert R."/>
            <person name="Binder M."/>
            <person name="Bloem J."/>
            <person name="Labutti K."/>
            <person name="Salamov A."/>
            <person name="Andreopoulos B."/>
            <person name="Baker S."/>
            <person name="Barry K."/>
            <person name="Bills G."/>
            <person name="Bluhm B."/>
            <person name="Cannon C."/>
            <person name="Castanera R."/>
            <person name="Culley D."/>
            <person name="Daum C."/>
            <person name="Ezra D."/>
            <person name="Gonzalez J."/>
            <person name="Henrissat B."/>
            <person name="Kuo A."/>
            <person name="Liang C."/>
            <person name="Lipzen A."/>
            <person name="Lutzoni F."/>
            <person name="Magnuson J."/>
            <person name="Mondo S."/>
            <person name="Nolan M."/>
            <person name="Ohm R."/>
            <person name="Pangilinan J."/>
            <person name="Park H.-J."/>
            <person name="Ramirez L."/>
            <person name="Alfaro M."/>
            <person name="Sun H."/>
            <person name="Tritt A."/>
            <person name="Yoshinaga Y."/>
            <person name="Zwiers L.-H."/>
            <person name="Turgeon B."/>
            <person name="Goodwin S."/>
            <person name="Spatafora J."/>
            <person name="Crous P."/>
            <person name="Grigoriev I."/>
        </authorList>
    </citation>
    <scope>NUCLEOTIDE SEQUENCE</scope>
    <source>
        <strain evidence="1">CBS 123094</strain>
    </source>
</reference>
<proteinExistence type="predicted"/>
<sequence length="197" mass="21728">MSPTKDCTDDIAIAIRFLTSVARNLRQASSAALELLEASNFLEQLPRTVKHLEDLRISCYDPGLQHKNTKTRRKMPGSFHSDILGTLSAREIRDIVRASILECSPIINKDNLHKNDTITFVKQRSAVQGGPSAFAHDPIRFNTNILEVISDLRASVLLSAVRDLNISRPSTDVIATLTVFDVPGIVTENDGAKIQIP</sequence>
<gene>
    <name evidence="1" type="ORF">P154DRAFT_616270</name>
</gene>
<keyword evidence="2" id="KW-1185">Reference proteome</keyword>
<dbReference type="Proteomes" id="UP000799779">
    <property type="component" value="Unassembled WGS sequence"/>
</dbReference>